<proteinExistence type="predicted"/>
<gene>
    <name evidence="2" type="ORF">ACFODU_06070</name>
</gene>
<evidence type="ECO:0008006" key="4">
    <source>
        <dbReference type="Google" id="ProtNLM"/>
    </source>
</evidence>
<comment type="caution">
    <text evidence="2">The sequence shown here is derived from an EMBL/GenBank/DDBJ whole genome shotgun (WGS) entry which is preliminary data.</text>
</comment>
<organism evidence="2 3">
    <name type="scientific">Alteraurantiacibacter palmitatis</name>
    <dbReference type="NCBI Taxonomy" id="2054628"/>
    <lineage>
        <taxon>Bacteria</taxon>
        <taxon>Pseudomonadati</taxon>
        <taxon>Pseudomonadota</taxon>
        <taxon>Alphaproteobacteria</taxon>
        <taxon>Sphingomonadales</taxon>
        <taxon>Erythrobacteraceae</taxon>
        <taxon>Alteraurantiacibacter</taxon>
    </lineage>
</organism>
<dbReference type="EMBL" id="JBHRST010000008">
    <property type="protein sequence ID" value="MFC3097368.1"/>
    <property type="molecule type" value="Genomic_DNA"/>
</dbReference>
<sequence length="47" mass="4701">MTVLRDAIGLAGAGLVVAGFWDIARPAGLIVGGIILLAGAIAWARRG</sequence>
<keyword evidence="1" id="KW-0812">Transmembrane</keyword>
<dbReference type="RefSeq" id="WP_336926145.1">
    <property type="nucleotide sequence ID" value="NZ_JBANRO010000006.1"/>
</dbReference>
<keyword evidence="1" id="KW-1133">Transmembrane helix</keyword>
<keyword evidence="3" id="KW-1185">Reference proteome</keyword>
<protein>
    <recommendedName>
        <fullName evidence="4">LPXTG cell wall anchor domain-containing protein</fullName>
    </recommendedName>
</protein>
<dbReference type="Proteomes" id="UP001595456">
    <property type="component" value="Unassembled WGS sequence"/>
</dbReference>
<name>A0ABV7E4A5_9SPHN</name>
<keyword evidence="1" id="KW-0472">Membrane</keyword>
<evidence type="ECO:0000256" key="1">
    <source>
        <dbReference type="SAM" id="Phobius"/>
    </source>
</evidence>
<feature type="transmembrane region" description="Helical" evidence="1">
    <location>
        <begin position="23"/>
        <end position="44"/>
    </location>
</feature>
<accession>A0ABV7E4A5</accession>
<evidence type="ECO:0000313" key="3">
    <source>
        <dbReference type="Proteomes" id="UP001595456"/>
    </source>
</evidence>
<reference evidence="3" key="1">
    <citation type="journal article" date="2019" name="Int. J. Syst. Evol. Microbiol.">
        <title>The Global Catalogue of Microorganisms (GCM) 10K type strain sequencing project: providing services to taxonomists for standard genome sequencing and annotation.</title>
        <authorList>
            <consortium name="The Broad Institute Genomics Platform"/>
            <consortium name="The Broad Institute Genome Sequencing Center for Infectious Disease"/>
            <person name="Wu L."/>
            <person name="Ma J."/>
        </authorList>
    </citation>
    <scope>NUCLEOTIDE SEQUENCE [LARGE SCALE GENOMIC DNA]</scope>
    <source>
        <strain evidence="3">KCTC 52607</strain>
    </source>
</reference>
<evidence type="ECO:0000313" key="2">
    <source>
        <dbReference type="EMBL" id="MFC3097368.1"/>
    </source>
</evidence>